<comment type="similarity">
    <text evidence="2">Belongs to the complex I subunit 6 family.</text>
</comment>
<dbReference type="EC" id="7.1.1.2" evidence="3"/>
<organism evidence="17">
    <name type="scientific">Diptera sp. 77 LC-2017</name>
    <dbReference type="NCBI Taxonomy" id="2030356"/>
    <lineage>
        <taxon>Eukaryota</taxon>
        <taxon>Metazoa</taxon>
        <taxon>Ecdysozoa</taxon>
        <taxon>Arthropoda</taxon>
        <taxon>Hexapoda</taxon>
        <taxon>Insecta</taxon>
        <taxon>Pterygota</taxon>
        <taxon>Neoptera</taxon>
        <taxon>Endopterygota</taxon>
        <taxon>Diptera</taxon>
    </lineage>
</organism>
<gene>
    <name evidence="17" type="primary">nad6</name>
</gene>
<reference evidence="17" key="1">
    <citation type="journal article" date="2017" name="Mol. Ecol.">
        <title>Shotgun mitogenomics across body size classes in a local assemblage of tropical Diptera: Phylogeny, species diversity and mitochondrial abundance spectrum.</title>
        <authorList>
            <person name="Choo L.Q."/>
            <person name="Crampton-Platt A."/>
            <person name="Vogler A.P."/>
        </authorList>
    </citation>
    <scope>NUCLEOTIDE SEQUENCE</scope>
</reference>
<sequence>MQFLIFFIMISSITFIFLKHPISMNMNLMIQSFLITIISGLFLKSFWFSYSLFLIFLGGMLILFMYMTSVASNEKFSMKLKSMKIYFMIMFLLIIMSIPLNFKLNLINMIFNIETLTYNNNLNMMINFNCYMLNKLFNFPTNLLSIMLMNFLLITLISSVKISNFNLLLPMRKILK</sequence>
<keyword evidence="8" id="KW-1278">Translocase</keyword>
<keyword evidence="9" id="KW-0249">Electron transport</keyword>
<evidence type="ECO:0000256" key="14">
    <source>
        <dbReference type="ARBA" id="ARBA00031019"/>
    </source>
</evidence>
<feature type="transmembrane region" description="Helical" evidence="16">
    <location>
        <begin position="85"/>
        <end position="102"/>
    </location>
</feature>
<dbReference type="InterPro" id="IPR050269">
    <property type="entry name" value="ComplexI_Subunit6"/>
</dbReference>
<evidence type="ECO:0000256" key="1">
    <source>
        <dbReference type="ARBA" id="ARBA00004225"/>
    </source>
</evidence>
<dbReference type="PANTHER" id="PTHR11435:SF1">
    <property type="entry name" value="NADH-UBIQUINONE OXIDOREDUCTASE CHAIN 6"/>
    <property type="match status" value="1"/>
</dbReference>
<proteinExistence type="inferred from homology"/>
<keyword evidence="11" id="KW-0520">NAD</keyword>
<geneLocation type="mitochondrion" evidence="17"/>
<evidence type="ECO:0000256" key="8">
    <source>
        <dbReference type="ARBA" id="ARBA00022967"/>
    </source>
</evidence>
<evidence type="ECO:0000256" key="16">
    <source>
        <dbReference type="SAM" id="Phobius"/>
    </source>
</evidence>
<evidence type="ECO:0000256" key="3">
    <source>
        <dbReference type="ARBA" id="ARBA00012944"/>
    </source>
</evidence>
<keyword evidence="10 16" id="KW-1133">Transmembrane helix</keyword>
<dbReference type="EMBL" id="MF410949">
    <property type="protein sequence ID" value="ATN41213.1"/>
    <property type="molecule type" value="Genomic_DNA"/>
</dbReference>
<evidence type="ECO:0000256" key="6">
    <source>
        <dbReference type="ARBA" id="ARBA00022660"/>
    </source>
</evidence>
<evidence type="ECO:0000256" key="15">
    <source>
        <dbReference type="ARBA" id="ARBA00049551"/>
    </source>
</evidence>
<comment type="catalytic activity">
    <reaction evidence="15">
        <text>a ubiquinone + NADH + 5 H(+)(in) = a ubiquinol + NAD(+) + 4 H(+)(out)</text>
        <dbReference type="Rhea" id="RHEA:29091"/>
        <dbReference type="Rhea" id="RHEA-COMP:9565"/>
        <dbReference type="Rhea" id="RHEA-COMP:9566"/>
        <dbReference type="ChEBI" id="CHEBI:15378"/>
        <dbReference type="ChEBI" id="CHEBI:16389"/>
        <dbReference type="ChEBI" id="CHEBI:17976"/>
        <dbReference type="ChEBI" id="CHEBI:57540"/>
        <dbReference type="ChEBI" id="CHEBI:57945"/>
        <dbReference type="EC" id="7.1.1.2"/>
    </reaction>
</comment>
<evidence type="ECO:0000256" key="11">
    <source>
        <dbReference type="ARBA" id="ARBA00023027"/>
    </source>
</evidence>
<dbReference type="AlphaFoldDB" id="A0A2D1CPY7"/>
<evidence type="ECO:0000256" key="5">
    <source>
        <dbReference type="ARBA" id="ARBA00022448"/>
    </source>
</evidence>
<dbReference type="GO" id="GO:0031966">
    <property type="term" value="C:mitochondrial membrane"/>
    <property type="evidence" value="ECO:0007669"/>
    <property type="project" value="UniProtKB-SubCell"/>
</dbReference>
<evidence type="ECO:0000256" key="2">
    <source>
        <dbReference type="ARBA" id="ARBA00005698"/>
    </source>
</evidence>
<comment type="subcellular location">
    <subcellularLocation>
        <location evidence="1">Mitochondrion membrane</location>
        <topology evidence="1">Multi-pass membrane protein</topology>
    </subcellularLocation>
</comment>
<keyword evidence="7 16" id="KW-0812">Transmembrane</keyword>
<feature type="transmembrane region" description="Helical" evidence="16">
    <location>
        <begin position="6"/>
        <end position="22"/>
    </location>
</feature>
<evidence type="ECO:0000256" key="4">
    <source>
        <dbReference type="ARBA" id="ARBA00021095"/>
    </source>
</evidence>
<keyword evidence="6" id="KW-0679">Respiratory chain</keyword>
<keyword evidence="13 16" id="KW-0472">Membrane</keyword>
<evidence type="ECO:0000256" key="12">
    <source>
        <dbReference type="ARBA" id="ARBA00023128"/>
    </source>
</evidence>
<keyword evidence="5" id="KW-0813">Transport</keyword>
<feature type="transmembrane region" description="Helical" evidence="16">
    <location>
        <begin position="53"/>
        <end position="73"/>
    </location>
</feature>
<keyword evidence="12 17" id="KW-0496">Mitochondrion</keyword>
<evidence type="ECO:0000256" key="9">
    <source>
        <dbReference type="ARBA" id="ARBA00022982"/>
    </source>
</evidence>
<name>A0A2D1CPY7_9DIPT</name>
<feature type="transmembrane region" description="Helical" evidence="16">
    <location>
        <begin position="29"/>
        <end position="47"/>
    </location>
</feature>
<accession>A0A2D1CPY7</accession>
<dbReference type="GO" id="GO:0008137">
    <property type="term" value="F:NADH dehydrogenase (ubiquinone) activity"/>
    <property type="evidence" value="ECO:0007669"/>
    <property type="project" value="UniProtKB-EC"/>
</dbReference>
<evidence type="ECO:0000256" key="13">
    <source>
        <dbReference type="ARBA" id="ARBA00023136"/>
    </source>
</evidence>
<protein>
    <recommendedName>
        <fullName evidence="4">NADH-ubiquinone oxidoreductase chain 6</fullName>
        <ecNumber evidence="3">7.1.1.2</ecNumber>
    </recommendedName>
    <alternativeName>
        <fullName evidence="14">NADH dehydrogenase subunit 6</fullName>
    </alternativeName>
</protein>
<evidence type="ECO:0000256" key="7">
    <source>
        <dbReference type="ARBA" id="ARBA00022692"/>
    </source>
</evidence>
<evidence type="ECO:0000313" key="17">
    <source>
        <dbReference type="EMBL" id="ATN41213.1"/>
    </source>
</evidence>
<evidence type="ECO:0000256" key="10">
    <source>
        <dbReference type="ARBA" id="ARBA00022989"/>
    </source>
</evidence>
<feature type="transmembrane region" description="Helical" evidence="16">
    <location>
        <begin position="143"/>
        <end position="169"/>
    </location>
</feature>
<dbReference type="PANTHER" id="PTHR11435">
    <property type="entry name" value="NADH UBIQUINONE OXIDOREDUCTASE SUBUNIT ND6"/>
    <property type="match status" value="1"/>
</dbReference>